<proteinExistence type="predicted"/>
<organism evidence="1 2">
    <name type="scientific">Pisolithus tinctorius Marx 270</name>
    <dbReference type="NCBI Taxonomy" id="870435"/>
    <lineage>
        <taxon>Eukaryota</taxon>
        <taxon>Fungi</taxon>
        <taxon>Dikarya</taxon>
        <taxon>Basidiomycota</taxon>
        <taxon>Agaricomycotina</taxon>
        <taxon>Agaricomycetes</taxon>
        <taxon>Agaricomycetidae</taxon>
        <taxon>Boletales</taxon>
        <taxon>Sclerodermatineae</taxon>
        <taxon>Pisolithaceae</taxon>
        <taxon>Pisolithus</taxon>
    </lineage>
</organism>
<accession>A0A0C3JVU9</accession>
<dbReference type="EMBL" id="KN831987">
    <property type="protein sequence ID" value="KIO01572.1"/>
    <property type="molecule type" value="Genomic_DNA"/>
</dbReference>
<reference evidence="1 2" key="1">
    <citation type="submission" date="2014-04" db="EMBL/GenBank/DDBJ databases">
        <authorList>
            <consortium name="DOE Joint Genome Institute"/>
            <person name="Kuo A."/>
            <person name="Kohler A."/>
            <person name="Costa M.D."/>
            <person name="Nagy L.G."/>
            <person name="Floudas D."/>
            <person name="Copeland A."/>
            <person name="Barry K.W."/>
            <person name="Cichocki N."/>
            <person name="Veneault-Fourrey C."/>
            <person name="LaButti K."/>
            <person name="Lindquist E.A."/>
            <person name="Lipzen A."/>
            <person name="Lundell T."/>
            <person name="Morin E."/>
            <person name="Murat C."/>
            <person name="Sun H."/>
            <person name="Tunlid A."/>
            <person name="Henrissat B."/>
            <person name="Grigoriev I.V."/>
            <person name="Hibbett D.S."/>
            <person name="Martin F."/>
            <person name="Nordberg H.P."/>
            <person name="Cantor M.N."/>
            <person name="Hua S.X."/>
        </authorList>
    </citation>
    <scope>NUCLEOTIDE SEQUENCE [LARGE SCALE GENOMIC DNA]</scope>
    <source>
        <strain evidence="1 2">Marx 270</strain>
    </source>
</reference>
<dbReference type="OrthoDB" id="2702312at2759"/>
<protein>
    <submittedName>
        <fullName evidence="1">Uncharacterized protein</fullName>
    </submittedName>
</protein>
<gene>
    <name evidence="1" type="ORF">M404DRAFT_28598</name>
</gene>
<keyword evidence="2" id="KW-1185">Reference proteome</keyword>
<name>A0A0C3JVU9_PISTI</name>
<reference evidence="2" key="2">
    <citation type="submission" date="2015-01" db="EMBL/GenBank/DDBJ databases">
        <title>Evolutionary Origins and Diversification of the Mycorrhizal Mutualists.</title>
        <authorList>
            <consortium name="DOE Joint Genome Institute"/>
            <consortium name="Mycorrhizal Genomics Consortium"/>
            <person name="Kohler A."/>
            <person name="Kuo A."/>
            <person name="Nagy L.G."/>
            <person name="Floudas D."/>
            <person name="Copeland A."/>
            <person name="Barry K.W."/>
            <person name="Cichocki N."/>
            <person name="Veneault-Fourrey C."/>
            <person name="LaButti K."/>
            <person name="Lindquist E.A."/>
            <person name="Lipzen A."/>
            <person name="Lundell T."/>
            <person name="Morin E."/>
            <person name="Murat C."/>
            <person name="Riley R."/>
            <person name="Ohm R."/>
            <person name="Sun H."/>
            <person name="Tunlid A."/>
            <person name="Henrissat B."/>
            <person name="Grigoriev I.V."/>
            <person name="Hibbett D.S."/>
            <person name="Martin F."/>
        </authorList>
    </citation>
    <scope>NUCLEOTIDE SEQUENCE [LARGE SCALE GENOMIC DNA]</scope>
    <source>
        <strain evidence="2">Marx 270</strain>
    </source>
</reference>
<evidence type="ECO:0000313" key="1">
    <source>
        <dbReference type="EMBL" id="KIO01572.1"/>
    </source>
</evidence>
<evidence type="ECO:0000313" key="2">
    <source>
        <dbReference type="Proteomes" id="UP000054217"/>
    </source>
</evidence>
<dbReference type="Proteomes" id="UP000054217">
    <property type="component" value="Unassembled WGS sequence"/>
</dbReference>
<dbReference type="InParanoid" id="A0A0C3JVU9"/>
<dbReference type="AlphaFoldDB" id="A0A0C3JVU9"/>
<sequence length="242" mass="27996">MALQPKESLEVIYEWVGDWDQMWAGIYLWWKYIDENKISILKVCDANLCDMTKETAMQQNKVILVVIAIADLHQPEGQQRFHIDDVCEDYLEWVKERVHLEAERLAKALATPMPGPLFKASSPLINEPQVSLPINKLPIETKPFFATATGLLNEPGDIKVPVQGDAPSVAETLEVESQCEWLTAHFIKCLQVLKARAKDEEFELEQVYQLLEMLARQVTHQIKTVWARWEELQRLKDDLWDL</sequence>
<dbReference type="HOGENOM" id="CLU_035057_2_0_1"/>